<dbReference type="InterPro" id="IPR012292">
    <property type="entry name" value="Globin/Proto"/>
</dbReference>
<keyword evidence="3" id="KW-0479">Metal-binding</keyword>
<keyword evidence="2" id="KW-0349">Heme</keyword>
<evidence type="ECO:0000313" key="8">
    <source>
        <dbReference type="Proteomes" id="UP000553632"/>
    </source>
</evidence>
<dbReference type="Proteomes" id="UP000553632">
    <property type="component" value="Unassembled WGS sequence"/>
</dbReference>
<reference evidence="8 9" key="1">
    <citation type="submission" date="2020-04" db="EMBL/GenBank/DDBJ databases">
        <title>Perkinsus olseni comparative genomics.</title>
        <authorList>
            <person name="Bogema D.R."/>
        </authorList>
    </citation>
    <scope>NUCLEOTIDE SEQUENCE [LARGE SCALE GENOMIC DNA]</scope>
    <source>
        <strain evidence="6">ATCC PRA-205</strain>
        <strain evidence="7 8">ATCC PRA-207</strain>
    </source>
</reference>
<evidence type="ECO:0000256" key="4">
    <source>
        <dbReference type="ARBA" id="ARBA00023004"/>
    </source>
</evidence>
<dbReference type="InterPro" id="IPR001486">
    <property type="entry name" value="Hemoglobin_trunc"/>
</dbReference>
<evidence type="ECO:0000256" key="5">
    <source>
        <dbReference type="SAM" id="Coils"/>
    </source>
</evidence>
<organism evidence="7 8">
    <name type="scientific">Perkinsus olseni</name>
    <name type="common">Perkinsus atlanticus</name>
    <dbReference type="NCBI Taxonomy" id="32597"/>
    <lineage>
        <taxon>Eukaryota</taxon>
        <taxon>Sar</taxon>
        <taxon>Alveolata</taxon>
        <taxon>Perkinsozoa</taxon>
        <taxon>Perkinsea</taxon>
        <taxon>Perkinsida</taxon>
        <taxon>Perkinsidae</taxon>
        <taxon>Perkinsus</taxon>
    </lineage>
</organism>
<evidence type="ECO:0000256" key="3">
    <source>
        <dbReference type="ARBA" id="ARBA00022723"/>
    </source>
</evidence>
<feature type="coiled-coil region" evidence="5">
    <location>
        <begin position="70"/>
        <end position="97"/>
    </location>
</feature>
<dbReference type="Proteomes" id="UP000574390">
    <property type="component" value="Unassembled WGS sequence"/>
</dbReference>
<dbReference type="EMBL" id="JABANO010005535">
    <property type="protein sequence ID" value="KAF4753344.1"/>
    <property type="molecule type" value="Genomic_DNA"/>
</dbReference>
<gene>
    <name evidence="6" type="ORF">FOZ62_007619</name>
    <name evidence="7" type="ORF">FOZ63_009404</name>
</gene>
<dbReference type="EMBL" id="JABANM010006961">
    <property type="protein sequence ID" value="KAF4745087.1"/>
    <property type="molecule type" value="Genomic_DNA"/>
</dbReference>
<evidence type="ECO:0000256" key="1">
    <source>
        <dbReference type="ARBA" id="ARBA00022448"/>
    </source>
</evidence>
<dbReference type="InterPro" id="IPR009050">
    <property type="entry name" value="Globin-like_sf"/>
</dbReference>
<dbReference type="GO" id="GO:0046872">
    <property type="term" value="F:metal ion binding"/>
    <property type="evidence" value="ECO:0007669"/>
    <property type="project" value="UniProtKB-KW"/>
</dbReference>
<comment type="caution">
    <text evidence="7">The sequence shown here is derived from an EMBL/GenBank/DDBJ whole genome shotgun (WGS) entry which is preliminary data.</text>
</comment>
<accession>A0A7J6U6H8</accession>
<protein>
    <submittedName>
        <fullName evidence="7">Uncharacterized protein</fullName>
    </submittedName>
</protein>
<proteinExistence type="predicted"/>
<evidence type="ECO:0000313" key="9">
    <source>
        <dbReference type="Proteomes" id="UP000574390"/>
    </source>
</evidence>
<name>A0A7J6U6H8_PEROL</name>
<keyword evidence="1" id="KW-0813">Transport</keyword>
<dbReference type="CDD" id="cd00454">
    <property type="entry name" value="TrHb1_N"/>
    <property type="match status" value="1"/>
</dbReference>
<evidence type="ECO:0000256" key="2">
    <source>
        <dbReference type="ARBA" id="ARBA00022617"/>
    </source>
</evidence>
<feature type="non-terminal residue" evidence="7">
    <location>
        <position position="239"/>
    </location>
</feature>
<dbReference type="Pfam" id="PF01152">
    <property type="entry name" value="Bac_globin"/>
    <property type="match status" value="1"/>
</dbReference>
<sequence length="239" mass="26940">MSDEAGSEKLHVGWEIEKMTESIETTHQNIQSLKTKIAGVVGGLSQIRLAVSLAIPPAGDRKDGFKKLDAEVARRRLEQLRKDIADYKAQVYELAETSDDKKRLRGSLRRKAVMDDKSKPLFERLGGAADIGSAVDLVYDKALADPRTRAYFDKAQKKMNQIRERMQTFVVSYVGGPANYQEEDLKPVHYNMNIMDFHFDAMLEHFNAAFLEMGVHSEAIADFLQLLGRIRKYITTGSG</sequence>
<dbReference type="Gene3D" id="1.10.490.10">
    <property type="entry name" value="Globins"/>
    <property type="match status" value="1"/>
</dbReference>
<dbReference type="SUPFAM" id="SSF46458">
    <property type="entry name" value="Globin-like"/>
    <property type="match status" value="1"/>
</dbReference>
<dbReference type="GO" id="GO:0019825">
    <property type="term" value="F:oxygen binding"/>
    <property type="evidence" value="ECO:0007669"/>
    <property type="project" value="InterPro"/>
</dbReference>
<keyword evidence="8" id="KW-1185">Reference proteome</keyword>
<keyword evidence="4" id="KW-0408">Iron</keyword>
<dbReference type="GO" id="GO:0020037">
    <property type="term" value="F:heme binding"/>
    <property type="evidence" value="ECO:0007669"/>
    <property type="project" value="InterPro"/>
</dbReference>
<evidence type="ECO:0000313" key="7">
    <source>
        <dbReference type="EMBL" id="KAF4753344.1"/>
    </source>
</evidence>
<keyword evidence="5" id="KW-0175">Coiled coil</keyword>
<evidence type="ECO:0000313" key="6">
    <source>
        <dbReference type="EMBL" id="KAF4745087.1"/>
    </source>
</evidence>
<dbReference type="AlphaFoldDB" id="A0A7J6U6H8"/>